<accession>A0ABX0GQ38</accession>
<organism evidence="1 2">
    <name type="scientific">Motilibacter deserti</name>
    <dbReference type="NCBI Taxonomy" id="2714956"/>
    <lineage>
        <taxon>Bacteria</taxon>
        <taxon>Bacillati</taxon>
        <taxon>Actinomycetota</taxon>
        <taxon>Actinomycetes</taxon>
        <taxon>Motilibacterales</taxon>
        <taxon>Motilibacteraceae</taxon>
        <taxon>Motilibacter</taxon>
    </lineage>
</organism>
<gene>
    <name evidence="1" type="ORF">G9H71_02120</name>
</gene>
<reference evidence="1 2" key="1">
    <citation type="submission" date="2020-03" db="EMBL/GenBank/DDBJ databases">
        <title>Two novel Motilibacter sp.</title>
        <authorList>
            <person name="Liu S."/>
        </authorList>
    </citation>
    <scope>NUCLEOTIDE SEQUENCE [LARGE SCALE GENOMIC DNA]</scope>
    <source>
        <strain evidence="1 2">E257</strain>
    </source>
</reference>
<evidence type="ECO:0000313" key="1">
    <source>
        <dbReference type="EMBL" id="NHC12578.1"/>
    </source>
</evidence>
<sequence>MAHAQDPYAEAPVVATIAARLAEDRRMTIDEHDEIMVKMFAEAQRALPPLAFHAFVACSYATRRGLATDEELDALGDDPYVVLFELERRGILQELARTVDAIPRQREP</sequence>
<protein>
    <submittedName>
        <fullName evidence="1">Uncharacterized protein</fullName>
    </submittedName>
</protein>
<proteinExistence type="predicted"/>
<dbReference type="RefSeq" id="WP_166277074.1">
    <property type="nucleotide sequence ID" value="NZ_JAANNP010000001.1"/>
</dbReference>
<dbReference type="EMBL" id="JAANNP010000001">
    <property type="protein sequence ID" value="NHC12578.1"/>
    <property type="molecule type" value="Genomic_DNA"/>
</dbReference>
<keyword evidence="2" id="KW-1185">Reference proteome</keyword>
<evidence type="ECO:0000313" key="2">
    <source>
        <dbReference type="Proteomes" id="UP000800981"/>
    </source>
</evidence>
<dbReference type="Proteomes" id="UP000800981">
    <property type="component" value="Unassembled WGS sequence"/>
</dbReference>
<name>A0ABX0GQ38_9ACTN</name>
<comment type="caution">
    <text evidence="1">The sequence shown here is derived from an EMBL/GenBank/DDBJ whole genome shotgun (WGS) entry which is preliminary data.</text>
</comment>